<comment type="caution">
    <text evidence="2">The sequence shown here is derived from an EMBL/GenBank/DDBJ whole genome shotgun (WGS) entry which is preliminary data.</text>
</comment>
<dbReference type="AlphaFoldDB" id="A0A317STI0"/>
<evidence type="ECO:0000313" key="2">
    <source>
        <dbReference type="EMBL" id="PWW76927.1"/>
    </source>
</evidence>
<protein>
    <submittedName>
        <fullName evidence="2">Uncharacterized protein</fullName>
    </submittedName>
</protein>
<gene>
    <name evidence="2" type="ORF">C7212DRAFT_357540</name>
</gene>
<sequence length="358" mass="39747">MPHITRMSLQARSRLDSADFDELWATVRAALLCRENRVGLAGPTFGGGSFEGWVTASLESWAGEMYWGAEGKGAVKKKLVWGSDGEGGDREEIRRVFRDLVVYIAGNVRYTKKIRAISPATRSREHSPTASLPGDGNEMIEGNGARVPAQLELGFSMPYMPPPNEFPRIRQESAPFTAVQGSKHRYPTRRRSAPLRIKLGEAIPKLEPRRRRRRGNWTIQKRGGAQVSRQVVTTPNLCTPPVPLLPRTLVEDSEASSSQYIPLQYPKTYSSHRVFVTRLAEKTSVLPVSTLVKLVHVSDVQTLEGLLQKLCQKWSLPEVKGVRVEVDGQVIDVDLEEERDWEVVLGVVGGIAGVVVFA</sequence>
<organism evidence="2 3">
    <name type="scientific">Tuber magnatum</name>
    <name type="common">white Piedmont truffle</name>
    <dbReference type="NCBI Taxonomy" id="42249"/>
    <lineage>
        <taxon>Eukaryota</taxon>
        <taxon>Fungi</taxon>
        <taxon>Dikarya</taxon>
        <taxon>Ascomycota</taxon>
        <taxon>Pezizomycotina</taxon>
        <taxon>Pezizomycetes</taxon>
        <taxon>Pezizales</taxon>
        <taxon>Tuberaceae</taxon>
        <taxon>Tuber</taxon>
    </lineage>
</organism>
<reference evidence="2 3" key="1">
    <citation type="submission" date="2018-03" db="EMBL/GenBank/DDBJ databases">
        <title>Genomes of Pezizomycetes fungi and the evolution of truffles.</title>
        <authorList>
            <person name="Murat C."/>
            <person name="Payen T."/>
            <person name="Noel B."/>
            <person name="Kuo A."/>
            <person name="Martin F.M."/>
        </authorList>
    </citation>
    <scope>NUCLEOTIDE SEQUENCE [LARGE SCALE GENOMIC DNA]</scope>
    <source>
        <strain evidence="2">091103-1</strain>
    </source>
</reference>
<name>A0A317STI0_9PEZI</name>
<keyword evidence="3" id="KW-1185">Reference proteome</keyword>
<dbReference type="Proteomes" id="UP000246991">
    <property type="component" value="Unassembled WGS sequence"/>
</dbReference>
<evidence type="ECO:0000256" key="1">
    <source>
        <dbReference type="SAM" id="MobiDB-lite"/>
    </source>
</evidence>
<dbReference type="OrthoDB" id="5385236at2759"/>
<evidence type="ECO:0000313" key="3">
    <source>
        <dbReference type="Proteomes" id="UP000246991"/>
    </source>
</evidence>
<proteinExistence type="predicted"/>
<dbReference type="EMBL" id="PYWC01000029">
    <property type="protein sequence ID" value="PWW76927.1"/>
    <property type="molecule type" value="Genomic_DNA"/>
</dbReference>
<accession>A0A317STI0</accession>
<feature type="region of interest" description="Disordered" evidence="1">
    <location>
        <begin position="119"/>
        <end position="138"/>
    </location>
</feature>